<proteinExistence type="predicted"/>
<evidence type="ECO:0000313" key="2">
    <source>
        <dbReference type="EMBL" id="CAI9724925.1"/>
    </source>
</evidence>
<organism evidence="2 3">
    <name type="scientific">Octopus vulgaris</name>
    <name type="common">Common octopus</name>
    <dbReference type="NCBI Taxonomy" id="6645"/>
    <lineage>
        <taxon>Eukaryota</taxon>
        <taxon>Metazoa</taxon>
        <taxon>Spiralia</taxon>
        <taxon>Lophotrochozoa</taxon>
        <taxon>Mollusca</taxon>
        <taxon>Cephalopoda</taxon>
        <taxon>Coleoidea</taxon>
        <taxon>Octopodiformes</taxon>
        <taxon>Octopoda</taxon>
        <taxon>Incirrata</taxon>
        <taxon>Octopodidae</taxon>
        <taxon>Octopus</taxon>
    </lineage>
</organism>
<feature type="region of interest" description="Disordered" evidence="1">
    <location>
        <begin position="54"/>
        <end position="74"/>
    </location>
</feature>
<evidence type="ECO:0000256" key="1">
    <source>
        <dbReference type="SAM" id="MobiDB-lite"/>
    </source>
</evidence>
<accession>A0AA36F5L3</accession>
<protein>
    <submittedName>
        <fullName evidence="2">Uncharacterized protein</fullName>
    </submittedName>
</protein>
<dbReference type="AlphaFoldDB" id="A0AA36F5L3"/>
<feature type="compositionally biased region" description="Basic and acidic residues" evidence="1">
    <location>
        <begin position="63"/>
        <end position="74"/>
    </location>
</feature>
<evidence type="ECO:0000313" key="3">
    <source>
        <dbReference type="Proteomes" id="UP001162480"/>
    </source>
</evidence>
<dbReference type="Proteomes" id="UP001162480">
    <property type="component" value="Chromosome 6"/>
</dbReference>
<gene>
    <name evidence="2" type="ORF">OCTVUL_1B030689</name>
</gene>
<keyword evidence="3" id="KW-1185">Reference proteome</keyword>
<name>A0AA36F5L3_OCTVU</name>
<reference evidence="2" key="1">
    <citation type="submission" date="2023-08" db="EMBL/GenBank/DDBJ databases">
        <authorList>
            <person name="Alioto T."/>
            <person name="Alioto T."/>
            <person name="Gomez Garrido J."/>
        </authorList>
    </citation>
    <scope>NUCLEOTIDE SEQUENCE</scope>
</reference>
<sequence length="105" mass="12369">MKRDRRKEVKDLAASYKKFDDDVARMSTKFKGDNEQNLENFNIIYWEGEKSCGLETTSNGESSVKDGSSRRERQIREEKKKHFANYREYDTLNPTIVIYISKDCS</sequence>
<dbReference type="EMBL" id="OX597819">
    <property type="protein sequence ID" value="CAI9724925.1"/>
    <property type="molecule type" value="Genomic_DNA"/>
</dbReference>